<feature type="transmembrane region" description="Helical" evidence="7">
    <location>
        <begin position="9"/>
        <end position="30"/>
    </location>
</feature>
<gene>
    <name evidence="9" type="ORF">BHV28_04380</name>
</gene>
<dbReference type="GO" id="GO:0071916">
    <property type="term" value="F:dipeptide transmembrane transporter activity"/>
    <property type="evidence" value="ECO:0007669"/>
    <property type="project" value="TreeGrafter"/>
</dbReference>
<dbReference type="InterPro" id="IPR000515">
    <property type="entry name" value="MetI-like"/>
</dbReference>
<organism evidence="9 10">
    <name type="scientific">Candidatus Tokpelaia hoelldobleri</name>
    <dbReference type="NCBI Taxonomy" id="1902579"/>
    <lineage>
        <taxon>Bacteria</taxon>
        <taxon>Pseudomonadati</taxon>
        <taxon>Pseudomonadota</taxon>
        <taxon>Alphaproteobacteria</taxon>
        <taxon>Hyphomicrobiales</taxon>
        <taxon>Candidatus Tokpelaia</taxon>
    </lineage>
</organism>
<dbReference type="Pfam" id="PF00528">
    <property type="entry name" value="BPD_transp_1"/>
    <property type="match status" value="1"/>
</dbReference>
<name>A0A1U9JTG5_9HYPH</name>
<dbReference type="PROSITE" id="PS50928">
    <property type="entry name" value="ABC_TM1"/>
    <property type="match status" value="1"/>
</dbReference>
<dbReference type="Proteomes" id="UP000188912">
    <property type="component" value="Chromosome"/>
</dbReference>
<evidence type="ECO:0000256" key="3">
    <source>
        <dbReference type="ARBA" id="ARBA00022475"/>
    </source>
</evidence>
<dbReference type="InterPro" id="IPR045621">
    <property type="entry name" value="BPD_transp_1_N"/>
</dbReference>
<dbReference type="PANTHER" id="PTHR43163:SF6">
    <property type="entry name" value="DIPEPTIDE TRANSPORT SYSTEM PERMEASE PROTEIN DPPB-RELATED"/>
    <property type="match status" value="1"/>
</dbReference>
<evidence type="ECO:0000256" key="1">
    <source>
        <dbReference type="ARBA" id="ARBA00004651"/>
    </source>
</evidence>
<keyword evidence="3" id="KW-1003">Cell membrane</keyword>
<dbReference type="AlphaFoldDB" id="A0A1U9JTG5"/>
<dbReference type="Gene3D" id="1.10.3720.10">
    <property type="entry name" value="MetI-like"/>
    <property type="match status" value="1"/>
</dbReference>
<keyword evidence="10" id="KW-1185">Reference proteome</keyword>
<comment type="similarity">
    <text evidence="7">Belongs to the binding-protein-dependent transport system permease family.</text>
</comment>
<keyword evidence="6 7" id="KW-0472">Membrane</keyword>
<sequence>MLRYLLKKIGYIVPTFFGITLAAFLFIRALPGDPVTLMAGERGISPERRAQLLAELGFDRPYWQQYADYVWNVLHGDLGISFVTKQSVATEFFTHFTATLELGFFALIIAVFIGVPAGVFAAVKRGSWFDQGSMGLALTGYSMPIFWWGLLLIMLFSVMLGWTPVGGRIASIYAASFDEPTGFMLIDSWLSGEEGVFASTVSHLVLPSIVLATVSLAAIARQTRSAMLEVLDEDYVRTARAKGLSSFRVVGIHALRNAFIPIITTIGLQVGVMMGGAILTETIFSWPGIGKWLVDSILKRDYIAVQSALLLVGMLVMMVNLAVDMLYALINPRVRHS</sequence>
<keyword evidence="5 7" id="KW-1133">Transmembrane helix</keyword>
<feature type="transmembrane region" description="Helical" evidence="7">
    <location>
        <begin position="196"/>
        <end position="219"/>
    </location>
</feature>
<dbReference type="SUPFAM" id="SSF161098">
    <property type="entry name" value="MetI-like"/>
    <property type="match status" value="1"/>
</dbReference>
<feature type="transmembrane region" description="Helical" evidence="7">
    <location>
        <begin position="304"/>
        <end position="330"/>
    </location>
</feature>
<feature type="transmembrane region" description="Helical" evidence="7">
    <location>
        <begin position="258"/>
        <end position="284"/>
    </location>
</feature>
<protein>
    <submittedName>
        <fullName evidence="9">Peptide ABC transporter permease</fullName>
    </submittedName>
</protein>
<evidence type="ECO:0000313" key="10">
    <source>
        <dbReference type="Proteomes" id="UP000188912"/>
    </source>
</evidence>
<evidence type="ECO:0000313" key="9">
    <source>
        <dbReference type="EMBL" id="AQS41150.1"/>
    </source>
</evidence>
<dbReference type="EMBL" id="CP017315">
    <property type="protein sequence ID" value="AQS41150.1"/>
    <property type="molecule type" value="Genomic_DNA"/>
</dbReference>
<comment type="subcellular location">
    <subcellularLocation>
        <location evidence="1 7">Cell membrane</location>
        <topology evidence="1 7">Multi-pass membrane protein</topology>
    </subcellularLocation>
</comment>
<evidence type="ECO:0000259" key="8">
    <source>
        <dbReference type="PROSITE" id="PS50928"/>
    </source>
</evidence>
<feature type="transmembrane region" description="Helical" evidence="7">
    <location>
        <begin position="102"/>
        <end position="123"/>
    </location>
</feature>
<dbReference type="Pfam" id="PF19300">
    <property type="entry name" value="BPD_transp_1_N"/>
    <property type="match status" value="1"/>
</dbReference>
<reference evidence="9 10" key="1">
    <citation type="journal article" date="2010" name="Science">
        <title>Genomic comparison of the ants Camponotus floridanus and Harpegnathos saltator.</title>
        <authorList>
            <person name="Bonasio R."/>
            <person name="Zhang G."/>
            <person name="Ye C."/>
            <person name="Mutti N.S."/>
            <person name="Fang X."/>
            <person name="Qin N."/>
            <person name="Donahue G."/>
            <person name="Yang P."/>
            <person name="Li Q."/>
            <person name="Li C."/>
            <person name="Zhang P."/>
            <person name="Huang Z."/>
            <person name="Berger S.L."/>
            <person name="Reinberg D."/>
            <person name="Wang J."/>
            <person name="Liebig J."/>
        </authorList>
    </citation>
    <scope>NUCLEOTIDE SEQUENCE [LARGE SCALE GENOMIC DNA]</scope>
    <source>
        <strain evidence="9 10">Hsal</strain>
    </source>
</reference>
<dbReference type="KEGG" id="thd:BHV28_04380"/>
<dbReference type="STRING" id="1902579.BHV28_04380"/>
<evidence type="ECO:0000256" key="4">
    <source>
        <dbReference type="ARBA" id="ARBA00022692"/>
    </source>
</evidence>
<keyword evidence="2 7" id="KW-0813">Transport</keyword>
<dbReference type="InterPro" id="IPR035906">
    <property type="entry name" value="MetI-like_sf"/>
</dbReference>
<dbReference type="CDD" id="cd06261">
    <property type="entry name" value="TM_PBP2"/>
    <property type="match status" value="1"/>
</dbReference>
<evidence type="ECO:0000256" key="2">
    <source>
        <dbReference type="ARBA" id="ARBA00022448"/>
    </source>
</evidence>
<dbReference type="GO" id="GO:0005886">
    <property type="term" value="C:plasma membrane"/>
    <property type="evidence" value="ECO:0007669"/>
    <property type="project" value="UniProtKB-SubCell"/>
</dbReference>
<evidence type="ECO:0000256" key="6">
    <source>
        <dbReference type="ARBA" id="ARBA00023136"/>
    </source>
</evidence>
<dbReference type="PANTHER" id="PTHR43163">
    <property type="entry name" value="DIPEPTIDE TRANSPORT SYSTEM PERMEASE PROTEIN DPPB-RELATED"/>
    <property type="match status" value="1"/>
</dbReference>
<evidence type="ECO:0000256" key="5">
    <source>
        <dbReference type="ARBA" id="ARBA00022989"/>
    </source>
</evidence>
<evidence type="ECO:0000256" key="7">
    <source>
        <dbReference type="RuleBase" id="RU363032"/>
    </source>
</evidence>
<accession>A0A1U9JTG5</accession>
<feature type="transmembrane region" description="Helical" evidence="7">
    <location>
        <begin position="135"/>
        <end position="162"/>
    </location>
</feature>
<keyword evidence="4 7" id="KW-0812">Transmembrane</keyword>
<feature type="domain" description="ABC transmembrane type-1" evidence="8">
    <location>
        <begin position="96"/>
        <end position="327"/>
    </location>
</feature>
<reference evidence="9 10" key="2">
    <citation type="journal article" date="2016" name="Sci. Rep.">
        <title>The genome of Rhizobiales bacteria in predatory ants reveals urease gene functions but no genes for nitrogen fixation.</title>
        <authorList>
            <person name="Neuvonen M.M."/>
            <person name="Tamarit D."/>
            <person name="Naslund K."/>
            <person name="Liebig J."/>
            <person name="Feldhaar H."/>
            <person name="Moran N.A."/>
            <person name="Guy L."/>
            <person name="Andersson S.G."/>
        </authorList>
    </citation>
    <scope>NUCLEOTIDE SEQUENCE [LARGE SCALE GENOMIC DNA]</scope>
    <source>
        <strain evidence="9 10">Hsal</strain>
    </source>
</reference>
<proteinExistence type="inferred from homology"/>